<name>A0A835YWC7_9STRA</name>
<evidence type="ECO:0000313" key="3">
    <source>
        <dbReference type="EMBL" id="KAG5182646.1"/>
    </source>
</evidence>
<dbReference type="Gene3D" id="2.60.40.1180">
    <property type="entry name" value="Golgi alpha-mannosidase II"/>
    <property type="match status" value="1"/>
</dbReference>
<keyword evidence="4" id="KW-1185">Reference proteome</keyword>
<evidence type="ECO:0000259" key="2">
    <source>
        <dbReference type="Pfam" id="PF17137"/>
    </source>
</evidence>
<feature type="non-terminal residue" evidence="3">
    <location>
        <position position="1"/>
    </location>
</feature>
<accession>A0A835YWC7</accession>
<feature type="region of interest" description="Disordered" evidence="1">
    <location>
        <begin position="1"/>
        <end position="20"/>
    </location>
</feature>
<comment type="caution">
    <text evidence="3">The sequence shown here is derived from an EMBL/GenBank/DDBJ whole genome shotgun (WGS) entry which is preliminary data.</text>
</comment>
<dbReference type="EMBL" id="JAFCMP010000230">
    <property type="protein sequence ID" value="KAG5182646.1"/>
    <property type="molecule type" value="Genomic_DNA"/>
</dbReference>
<evidence type="ECO:0000256" key="1">
    <source>
        <dbReference type="SAM" id="MobiDB-lite"/>
    </source>
</evidence>
<dbReference type="AlphaFoldDB" id="A0A835YWC7"/>
<organism evidence="3 4">
    <name type="scientific">Tribonema minus</name>
    <dbReference type="NCBI Taxonomy" id="303371"/>
    <lineage>
        <taxon>Eukaryota</taxon>
        <taxon>Sar</taxon>
        <taxon>Stramenopiles</taxon>
        <taxon>Ochrophyta</taxon>
        <taxon>PX clade</taxon>
        <taxon>Xanthophyceae</taxon>
        <taxon>Tribonematales</taxon>
        <taxon>Tribonemataceae</taxon>
        <taxon>Tribonema</taxon>
    </lineage>
</organism>
<protein>
    <recommendedName>
        <fullName evidence="2">DUF5110 domain-containing protein</fullName>
    </recommendedName>
</protein>
<proteinExistence type="predicted"/>
<feature type="domain" description="DUF5110" evidence="2">
    <location>
        <begin position="36"/>
        <end position="81"/>
    </location>
</feature>
<sequence length="137" mass="14591">FVSGPSEVPTCCHNNSSAPRPQRISGGAHFALDGAGAAEGTLYLDDGESFDYTTDQGHALRRFTYANGTLSATGVSGLYQPGNAIERIVIIGMVTEPTAITAGDEQLDFRWMQATSELVIRKPGVLVASDFVLRVRS</sequence>
<dbReference type="OrthoDB" id="3237269at2759"/>
<dbReference type="Pfam" id="PF17137">
    <property type="entry name" value="DUF5110"/>
    <property type="match status" value="1"/>
</dbReference>
<dbReference type="InterPro" id="IPR013780">
    <property type="entry name" value="Glyco_hydro_b"/>
</dbReference>
<dbReference type="InterPro" id="IPR033403">
    <property type="entry name" value="DUF5110"/>
</dbReference>
<evidence type="ECO:0000313" key="4">
    <source>
        <dbReference type="Proteomes" id="UP000664859"/>
    </source>
</evidence>
<gene>
    <name evidence="3" type="ORF">JKP88DRAFT_318336</name>
</gene>
<dbReference type="Proteomes" id="UP000664859">
    <property type="component" value="Unassembled WGS sequence"/>
</dbReference>
<reference evidence="3" key="1">
    <citation type="submission" date="2021-02" db="EMBL/GenBank/DDBJ databases">
        <title>First Annotated Genome of the Yellow-green Alga Tribonema minus.</title>
        <authorList>
            <person name="Mahan K.M."/>
        </authorList>
    </citation>
    <scope>NUCLEOTIDE SEQUENCE</scope>
    <source>
        <strain evidence="3">UTEX B ZZ1240</strain>
    </source>
</reference>